<dbReference type="Proteomes" id="UP000007875">
    <property type="component" value="Unassembled WGS sequence"/>
</dbReference>
<sequence length="237" mass="26940">MRNRWVENKKMDRLAERTTPTHLPHHTTQEVGINESIDCVSITSSTEEVTLEDIEGDHTIQDNQEQIEIDTNNETGSNSDTKYHHQPPFATTAHTISANVNREANKKASSSSLSYDRDMETLSCLLHSLSAADKRQEQRVADQKPHANNKPKPAGPLLPTADATSLFYQPPLKLPPNPLWTTLQYSGDRVPHRLGVQYKTVATKRYHAIHPETVPDLRDFRPPQRRSKFLDYHTSVF</sequence>
<evidence type="ECO:0000313" key="2">
    <source>
        <dbReference type="Ensembl" id="ENSCSAVP00000010723.1"/>
    </source>
</evidence>
<evidence type="ECO:0000256" key="1">
    <source>
        <dbReference type="SAM" id="MobiDB-lite"/>
    </source>
</evidence>
<feature type="compositionally biased region" description="Basic and acidic residues" evidence="1">
    <location>
        <begin position="133"/>
        <end position="145"/>
    </location>
</feature>
<keyword evidence="3" id="KW-1185">Reference proteome</keyword>
<feature type="region of interest" description="Disordered" evidence="1">
    <location>
        <begin position="133"/>
        <end position="157"/>
    </location>
</feature>
<reference evidence="2" key="3">
    <citation type="submission" date="2025-09" db="UniProtKB">
        <authorList>
            <consortium name="Ensembl"/>
        </authorList>
    </citation>
    <scope>IDENTIFICATION</scope>
</reference>
<dbReference type="Ensembl" id="ENSCSAVT00000010853.1">
    <property type="protein sequence ID" value="ENSCSAVP00000010723.1"/>
    <property type="gene ID" value="ENSCSAVG00000006289.1"/>
</dbReference>
<dbReference type="eggNOG" id="ENOG502SY6W">
    <property type="taxonomic scope" value="Eukaryota"/>
</dbReference>
<proteinExistence type="predicted"/>
<reference evidence="3" key="1">
    <citation type="submission" date="2003-08" db="EMBL/GenBank/DDBJ databases">
        <authorList>
            <person name="Birren B."/>
            <person name="Nusbaum C."/>
            <person name="Abebe A."/>
            <person name="Abouelleil A."/>
            <person name="Adekoya E."/>
            <person name="Ait-zahra M."/>
            <person name="Allen N."/>
            <person name="Allen T."/>
            <person name="An P."/>
            <person name="Anderson M."/>
            <person name="Anderson S."/>
            <person name="Arachchi H."/>
            <person name="Armbruster J."/>
            <person name="Bachantsang P."/>
            <person name="Baldwin J."/>
            <person name="Barry A."/>
            <person name="Bayul T."/>
            <person name="Blitshsteyn B."/>
            <person name="Bloom T."/>
            <person name="Blye J."/>
            <person name="Boguslavskiy L."/>
            <person name="Borowsky M."/>
            <person name="Boukhgalter B."/>
            <person name="Brunache A."/>
            <person name="Butler J."/>
            <person name="Calixte N."/>
            <person name="Calvo S."/>
            <person name="Camarata J."/>
            <person name="Campo K."/>
            <person name="Chang J."/>
            <person name="Cheshatsang Y."/>
            <person name="Citroen M."/>
            <person name="Collymore A."/>
            <person name="Considine T."/>
            <person name="Cook A."/>
            <person name="Cooke P."/>
            <person name="Corum B."/>
            <person name="Cuomo C."/>
            <person name="David R."/>
            <person name="Dawoe T."/>
            <person name="Degray S."/>
            <person name="Dodge S."/>
            <person name="Dooley K."/>
            <person name="Dorje P."/>
            <person name="Dorjee K."/>
            <person name="Dorris L."/>
            <person name="Duffey N."/>
            <person name="Dupes A."/>
            <person name="Elkins T."/>
            <person name="Engels R."/>
            <person name="Erickson J."/>
            <person name="Farina A."/>
            <person name="Faro S."/>
            <person name="Ferreira P."/>
            <person name="Fischer H."/>
            <person name="Fitzgerald M."/>
            <person name="Foley K."/>
            <person name="Gage D."/>
            <person name="Galagan J."/>
            <person name="Gearin G."/>
            <person name="Gnerre S."/>
            <person name="Gnirke A."/>
            <person name="Goyette A."/>
            <person name="Graham J."/>
            <person name="Grandbois E."/>
            <person name="Gyaltsen K."/>
            <person name="Hafez N."/>
            <person name="Hagopian D."/>
            <person name="Hagos B."/>
            <person name="Hall J."/>
            <person name="Hatcher B."/>
            <person name="Heller A."/>
            <person name="Higgins H."/>
            <person name="Honan T."/>
            <person name="Horn A."/>
            <person name="Houde N."/>
            <person name="Hughes L."/>
            <person name="Hulme W."/>
            <person name="Husby E."/>
            <person name="Iliev I."/>
            <person name="Jaffe D."/>
            <person name="Jones C."/>
            <person name="Kamal M."/>
            <person name="Kamat A."/>
            <person name="Kamvysselis M."/>
            <person name="Karlsson E."/>
            <person name="Kells C."/>
            <person name="Kieu A."/>
            <person name="Kisner P."/>
            <person name="Kodira C."/>
            <person name="Kulbokas E."/>
            <person name="Labutti K."/>
            <person name="Lama D."/>
            <person name="Landers T."/>
            <person name="Leger J."/>
            <person name="Levine S."/>
            <person name="Lewis D."/>
            <person name="Lewis T."/>
            <person name="Lindblad-toh K."/>
            <person name="Liu X."/>
            <person name="Lokyitsang T."/>
            <person name="Lokyitsang Y."/>
            <person name="Lucien O."/>
            <person name="Lui A."/>
            <person name="Ma L.J."/>
            <person name="Mabbitt R."/>
            <person name="Macdonald J."/>
            <person name="Maclean C."/>
            <person name="Major J."/>
            <person name="Manning J."/>
            <person name="Marabella R."/>
            <person name="Maru K."/>
            <person name="Matthews C."/>
            <person name="Mauceli E."/>
            <person name="Mccarthy M."/>
            <person name="Mcdonough S."/>
            <person name="Mcghee T."/>
            <person name="Meldrim J."/>
            <person name="Meneus L."/>
            <person name="Mesirov J."/>
            <person name="Mihalev A."/>
            <person name="Mihova T."/>
            <person name="Mikkelsen T."/>
            <person name="Mlenga V."/>
            <person name="Moru K."/>
            <person name="Mozes J."/>
            <person name="Mulrain L."/>
            <person name="Munson G."/>
            <person name="Naylor J."/>
            <person name="Newes C."/>
            <person name="Nguyen C."/>
            <person name="Nguyen N."/>
            <person name="Nguyen T."/>
            <person name="Nicol R."/>
            <person name="Nielsen C."/>
            <person name="Nizzari M."/>
            <person name="Norbu C."/>
            <person name="Norbu N."/>
            <person name="O'donnell P."/>
            <person name="Okoawo O."/>
            <person name="O'leary S."/>
            <person name="Omotosho B."/>
            <person name="O'neill K."/>
            <person name="Osman S."/>
            <person name="Parker S."/>
            <person name="Perrin D."/>
            <person name="Phunkhang P."/>
            <person name="Piqani B."/>
            <person name="Purcell S."/>
            <person name="Rachupka T."/>
            <person name="Ramasamy U."/>
            <person name="Rameau R."/>
            <person name="Ray V."/>
            <person name="Raymond C."/>
            <person name="Retta R."/>
            <person name="Richardson S."/>
            <person name="Rise C."/>
            <person name="Rodriguez J."/>
            <person name="Rogers J."/>
            <person name="Rogov P."/>
            <person name="Rutman M."/>
            <person name="Schupbach R."/>
            <person name="Seaman C."/>
            <person name="Settipalli S."/>
            <person name="Sharpe T."/>
            <person name="Sheridan J."/>
            <person name="Sherpa N."/>
            <person name="Shi J."/>
            <person name="Smirnov S."/>
            <person name="Smith C."/>
            <person name="Sougnez C."/>
            <person name="Spencer B."/>
            <person name="Stalker J."/>
            <person name="Stange-thomann N."/>
            <person name="Stavropoulos S."/>
            <person name="Stetson K."/>
            <person name="Stone C."/>
            <person name="Stone S."/>
            <person name="Stubbs M."/>
            <person name="Talamas J."/>
            <person name="Tchuinga P."/>
            <person name="Tenzing P."/>
            <person name="Tesfaye S."/>
            <person name="Theodore J."/>
            <person name="Thoulutsang Y."/>
            <person name="Topham K."/>
            <person name="Towey S."/>
            <person name="Tsamla T."/>
            <person name="Tsomo N."/>
            <person name="Vallee D."/>
            <person name="Vassiliev H."/>
            <person name="Venkataraman V."/>
            <person name="Vinson J."/>
            <person name="Vo A."/>
            <person name="Wade C."/>
            <person name="Wang S."/>
            <person name="Wangchuk T."/>
            <person name="Wangdi T."/>
            <person name="Whittaker C."/>
            <person name="Wilkinson J."/>
            <person name="Wu Y."/>
            <person name="Wyman D."/>
            <person name="Yadav S."/>
            <person name="Yang S."/>
            <person name="Yang X."/>
            <person name="Yeager S."/>
            <person name="Yee E."/>
            <person name="Young G."/>
            <person name="Zainoun J."/>
            <person name="Zembeck L."/>
            <person name="Zimmer A."/>
            <person name="Zody M."/>
            <person name="Lander E."/>
        </authorList>
    </citation>
    <scope>NUCLEOTIDE SEQUENCE [LARGE SCALE GENOMIC DNA]</scope>
</reference>
<dbReference type="AlphaFoldDB" id="H2YZG1"/>
<dbReference type="HOGENOM" id="CLU_1170324_0_0_1"/>
<dbReference type="GeneTree" id="ENSGT01140000286871"/>
<reference evidence="2" key="2">
    <citation type="submission" date="2025-08" db="UniProtKB">
        <authorList>
            <consortium name="Ensembl"/>
        </authorList>
    </citation>
    <scope>IDENTIFICATION</scope>
</reference>
<dbReference type="OMA" id="NRWVENK"/>
<dbReference type="InParanoid" id="H2YZG1"/>
<accession>H2YZG1</accession>
<protein>
    <submittedName>
        <fullName evidence="2">Uncharacterized protein</fullName>
    </submittedName>
</protein>
<name>H2YZG1_CIOSA</name>
<organism evidence="2 3">
    <name type="scientific">Ciona savignyi</name>
    <name type="common">Pacific transparent sea squirt</name>
    <dbReference type="NCBI Taxonomy" id="51511"/>
    <lineage>
        <taxon>Eukaryota</taxon>
        <taxon>Metazoa</taxon>
        <taxon>Chordata</taxon>
        <taxon>Tunicata</taxon>
        <taxon>Ascidiacea</taxon>
        <taxon>Phlebobranchia</taxon>
        <taxon>Cionidae</taxon>
        <taxon>Ciona</taxon>
    </lineage>
</organism>
<evidence type="ECO:0000313" key="3">
    <source>
        <dbReference type="Proteomes" id="UP000007875"/>
    </source>
</evidence>